<accession>A0A9W6BD23</accession>
<name>A0A9W6BD23_9CHLO</name>
<dbReference type="FunFam" id="1.10.287.20:FF:000001">
    <property type="entry name" value="Cytochrome b-c1 complex subunit 6"/>
    <property type="match status" value="1"/>
</dbReference>
<keyword evidence="5" id="KW-0999">Mitochondrion inner membrane</keyword>
<keyword evidence="6" id="KW-0249">Electron transport</keyword>
<evidence type="ECO:0000259" key="12">
    <source>
        <dbReference type="Pfam" id="PF02320"/>
    </source>
</evidence>
<sequence>MQSNVYPLSSAHCLPHSLCPVPRCYVNKCTLNRTSSKMVEYTEEDPKPQIEEDCKVHCVKEWAAYKACAERIKGDTTGQAHCSGQYFDFWKCVDHCAAPKIFARLK</sequence>
<keyword evidence="7" id="KW-0496">Mitochondrion</keyword>
<comment type="similarity">
    <text evidence="2">Belongs to the UQCRH/QCR6 family.</text>
</comment>
<dbReference type="Gene3D" id="1.10.287.20">
    <property type="entry name" value="Ubiquinol-cytochrome C reductase hinge domain"/>
    <property type="match status" value="1"/>
</dbReference>
<dbReference type="InterPro" id="IPR023184">
    <property type="entry name" value="Ubol_cytC_Rdtase_hinge_dom"/>
</dbReference>
<evidence type="ECO:0000313" key="13">
    <source>
        <dbReference type="EMBL" id="GLC49849.1"/>
    </source>
</evidence>
<evidence type="ECO:0000256" key="7">
    <source>
        <dbReference type="ARBA" id="ARBA00023128"/>
    </source>
</evidence>
<evidence type="ECO:0000256" key="5">
    <source>
        <dbReference type="ARBA" id="ARBA00022792"/>
    </source>
</evidence>
<evidence type="ECO:0000256" key="8">
    <source>
        <dbReference type="ARBA" id="ARBA00023136"/>
    </source>
</evidence>
<evidence type="ECO:0000256" key="10">
    <source>
        <dbReference type="ARBA" id="ARBA00044364"/>
    </source>
</evidence>
<dbReference type="SUPFAM" id="SSF81531">
    <property type="entry name" value="Non-heme 11 kDa protein of cytochrome bc1 complex (Ubiquinol-cytochrome c reductase)"/>
    <property type="match status" value="1"/>
</dbReference>
<evidence type="ECO:0000256" key="1">
    <source>
        <dbReference type="ARBA" id="ARBA00004137"/>
    </source>
</evidence>
<organism evidence="13 14">
    <name type="scientific">Pleodorina starrii</name>
    <dbReference type="NCBI Taxonomy" id="330485"/>
    <lineage>
        <taxon>Eukaryota</taxon>
        <taxon>Viridiplantae</taxon>
        <taxon>Chlorophyta</taxon>
        <taxon>core chlorophytes</taxon>
        <taxon>Chlorophyceae</taxon>
        <taxon>CS clade</taxon>
        <taxon>Chlamydomonadales</taxon>
        <taxon>Volvocaceae</taxon>
        <taxon>Pleodorina</taxon>
    </lineage>
</organism>
<dbReference type="Pfam" id="PF02320">
    <property type="entry name" value="UCR_hinge"/>
    <property type="match status" value="1"/>
</dbReference>
<comment type="subcellular location">
    <subcellularLocation>
        <location evidence="1">Mitochondrion inner membrane</location>
        <topology evidence="1">Peripheral membrane protein</topology>
        <orientation evidence="1">Intermembrane side</orientation>
    </subcellularLocation>
</comment>
<comment type="caution">
    <text evidence="13">The sequence shown here is derived from an EMBL/GenBank/DDBJ whole genome shotgun (WGS) entry which is preliminary data.</text>
</comment>
<evidence type="ECO:0000256" key="4">
    <source>
        <dbReference type="ARBA" id="ARBA00022660"/>
    </source>
</evidence>
<dbReference type="PANTHER" id="PTHR15336">
    <property type="entry name" value="UBIQUINOL-CYTOCHROME C REDUCTASE COMPLEX 7.8 KDA PROTEIN"/>
    <property type="match status" value="1"/>
</dbReference>
<keyword evidence="4" id="KW-0679">Respiratory chain</keyword>
<dbReference type="GO" id="GO:0005743">
    <property type="term" value="C:mitochondrial inner membrane"/>
    <property type="evidence" value="ECO:0007669"/>
    <property type="project" value="UniProtKB-SubCell"/>
</dbReference>
<keyword evidence="3" id="KW-0813">Transport</keyword>
<evidence type="ECO:0000313" key="14">
    <source>
        <dbReference type="Proteomes" id="UP001165080"/>
    </source>
</evidence>
<protein>
    <recommendedName>
        <fullName evidence="11">Complex III subunit VI</fullName>
    </recommendedName>
    <alternativeName>
        <fullName evidence="10">Mitochondrial hinge protein</fullName>
    </alternativeName>
</protein>
<keyword evidence="9" id="KW-1015">Disulfide bond</keyword>
<evidence type="ECO:0000256" key="3">
    <source>
        <dbReference type="ARBA" id="ARBA00022448"/>
    </source>
</evidence>
<evidence type="ECO:0000256" key="2">
    <source>
        <dbReference type="ARBA" id="ARBA00006498"/>
    </source>
</evidence>
<dbReference type="GO" id="GO:0006122">
    <property type="term" value="P:mitochondrial electron transport, ubiquinol to cytochrome c"/>
    <property type="evidence" value="ECO:0007669"/>
    <property type="project" value="InterPro"/>
</dbReference>
<dbReference type="InterPro" id="IPR003422">
    <property type="entry name" value="Cyt_b-c1_6"/>
</dbReference>
<dbReference type="EMBL" id="BRXU01000003">
    <property type="protein sequence ID" value="GLC49849.1"/>
    <property type="molecule type" value="Genomic_DNA"/>
</dbReference>
<feature type="domain" description="Ubiquinol-cytochrome C reductase hinge" evidence="12">
    <location>
        <begin position="45"/>
        <end position="106"/>
    </location>
</feature>
<evidence type="ECO:0000256" key="11">
    <source>
        <dbReference type="ARBA" id="ARBA00076110"/>
    </source>
</evidence>
<proteinExistence type="inferred from homology"/>
<evidence type="ECO:0000256" key="9">
    <source>
        <dbReference type="ARBA" id="ARBA00023157"/>
    </source>
</evidence>
<gene>
    <name evidence="13" type="primary">PLESTBF000153</name>
    <name evidence="13" type="ORF">PLESTB_000315500</name>
</gene>
<reference evidence="13 14" key="1">
    <citation type="journal article" date="2023" name="Commun. Biol.">
        <title>Reorganization of the ancestral sex-determining regions during the evolution of trioecy in Pleodorina starrii.</title>
        <authorList>
            <person name="Takahashi K."/>
            <person name="Suzuki S."/>
            <person name="Kawai-Toyooka H."/>
            <person name="Yamamoto K."/>
            <person name="Hamaji T."/>
            <person name="Ootsuki R."/>
            <person name="Yamaguchi H."/>
            <person name="Kawachi M."/>
            <person name="Higashiyama T."/>
            <person name="Nozaki H."/>
        </authorList>
    </citation>
    <scope>NUCLEOTIDE SEQUENCE [LARGE SCALE GENOMIC DNA]</scope>
    <source>
        <strain evidence="13 14">NIES-4479</strain>
    </source>
</reference>
<keyword evidence="14" id="KW-1185">Reference proteome</keyword>
<dbReference type="AlphaFoldDB" id="A0A9W6BD23"/>
<dbReference type="InterPro" id="IPR036811">
    <property type="entry name" value="Ubol_cytC_Rdtase_hinge_dom_sf"/>
</dbReference>
<dbReference type="Proteomes" id="UP001165080">
    <property type="component" value="Unassembled WGS sequence"/>
</dbReference>
<dbReference type="PANTHER" id="PTHR15336:SF0">
    <property type="entry name" value="CYTOCHROME B-C1 COMPLEX SUBUNIT 6, MITOCHONDRIAL"/>
    <property type="match status" value="1"/>
</dbReference>
<evidence type="ECO:0000256" key="6">
    <source>
        <dbReference type="ARBA" id="ARBA00022982"/>
    </source>
</evidence>
<keyword evidence="8" id="KW-0472">Membrane</keyword>